<reference evidence="2" key="1">
    <citation type="journal article" date="2013" name="J. Plant Res.">
        <title>Effect of fungi and light on seed germination of three Opuntia species from semiarid lands of central Mexico.</title>
        <authorList>
            <person name="Delgado-Sanchez P."/>
            <person name="Jimenez-Bremont J.F."/>
            <person name="Guerrero-Gonzalez Mde L."/>
            <person name="Flores J."/>
        </authorList>
    </citation>
    <scope>NUCLEOTIDE SEQUENCE</scope>
    <source>
        <tissue evidence="2">Cladode</tissue>
    </source>
</reference>
<feature type="compositionally biased region" description="Basic and acidic residues" evidence="1">
    <location>
        <begin position="90"/>
        <end position="106"/>
    </location>
</feature>
<evidence type="ECO:0000256" key="1">
    <source>
        <dbReference type="SAM" id="MobiDB-lite"/>
    </source>
</evidence>
<dbReference type="PANTHER" id="PTHR35098:SF11">
    <property type="entry name" value="NODULIN-RELATED PROTEIN 1-LIKE"/>
    <property type="match status" value="1"/>
</dbReference>
<name>A0A7C9DR47_OPUST</name>
<dbReference type="PANTHER" id="PTHR35098">
    <property type="entry name" value="EXPRESSED PROTEIN"/>
    <property type="match status" value="1"/>
</dbReference>
<feature type="region of interest" description="Disordered" evidence="1">
    <location>
        <begin position="1"/>
        <end position="20"/>
    </location>
</feature>
<dbReference type="InterPro" id="IPR040294">
    <property type="entry name" value="Nodulin-rel_1/2"/>
</dbReference>
<accession>A0A7C9DR47</accession>
<protein>
    <submittedName>
        <fullName evidence="2">Uncharacterized protein</fullName>
    </submittedName>
</protein>
<organism evidence="2">
    <name type="scientific">Opuntia streptacantha</name>
    <name type="common">Prickly pear cactus</name>
    <name type="synonym">Opuntia cardona</name>
    <dbReference type="NCBI Taxonomy" id="393608"/>
    <lineage>
        <taxon>Eukaryota</taxon>
        <taxon>Viridiplantae</taxon>
        <taxon>Streptophyta</taxon>
        <taxon>Embryophyta</taxon>
        <taxon>Tracheophyta</taxon>
        <taxon>Spermatophyta</taxon>
        <taxon>Magnoliopsida</taxon>
        <taxon>eudicotyledons</taxon>
        <taxon>Gunneridae</taxon>
        <taxon>Pentapetalae</taxon>
        <taxon>Caryophyllales</taxon>
        <taxon>Cactineae</taxon>
        <taxon>Cactaceae</taxon>
        <taxon>Opuntioideae</taxon>
        <taxon>Opuntia</taxon>
    </lineage>
</organism>
<feature type="region of interest" description="Disordered" evidence="1">
    <location>
        <begin position="83"/>
        <end position="123"/>
    </location>
</feature>
<dbReference type="EMBL" id="GISG01153104">
    <property type="protein sequence ID" value="MBA4647947.1"/>
    <property type="molecule type" value="Transcribed_RNA"/>
</dbReference>
<sequence length="123" mass="13025">MAEEAPKTTPAAVEGEHQPADLMTSARNLAASTQAAATQLTDKFDKAKMAESAENALEAAKTKGKLDDKSGVGQYVNKAQDYLHQMHSGDAGKEETDKDKEEKEETGGGAAGGFMKMAQGFFK</sequence>
<dbReference type="GO" id="GO:0010115">
    <property type="term" value="P:regulation of abscisic acid biosynthetic process"/>
    <property type="evidence" value="ECO:0007669"/>
    <property type="project" value="InterPro"/>
</dbReference>
<reference evidence="2" key="2">
    <citation type="submission" date="2020-07" db="EMBL/GenBank/DDBJ databases">
        <authorList>
            <person name="Vera ALvarez R."/>
            <person name="Arias-Moreno D.M."/>
            <person name="Jimenez-Jacinto V."/>
            <person name="Jimenez-Bremont J.F."/>
            <person name="Swaminathan K."/>
            <person name="Moose S.P."/>
            <person name="Guerrero-Gonzalez M.L."/>
            <person name="Marino-Ramirez L."/>
            <person name="Landsman D."/>
            <person name="Rodriguez-Kessler M."/>
            <person name="Delgado-Sanchez P."/>
        </authorList>
    </citation>
    <scope>NUCLEOTIDE SEQUENCE</scope>
    <source>
        <tissue evidence="2">Cladode</tissue>
    </source>
</reference>
<evidence type="ECO:0000313" key="2">
    <source>
        <dbReference type="EMBL" id="MBA4647947.1"/>
    </source>
</evidence>
<proteinExistence type="predicted"/>
<dbReference type="AlphaFoldDB" id="A0A7C9DR47"/>
<dbReference type="GO" id="GO:0009408">
    <property type="term" value="P:response to heat"/>
    <property type="evidence" value="ECO:0007669"/>
    <property type="project" value="InterPro"/>
</dbReference>